<feature type="compositionally biased region" description="Basic and acidic residues" evidence="1">
    <location>
        <begin position="66"/>
        <end position="88"/>
    </location>
</feature>
<evidence type="ECO:0000313" key="3">
    <source>
        <dbReference type="Proteomes" id="UP001212841"/>
    </source>
</evidence>
<keyword evidence="3" id="KW-1185">Reference proteome</keyword>
<evidence type="ECO:0000313" key="2">
    <source>
        <dbReference type="EMBL" id="KAJ3035613.1"/>
    </source>
</evidence>
<name>A0AAD5X089_9FUNG</name>
<accession>A0AAD5X089</accession>
<reference evidence="2" key="1">
    <citation type="submission" date="2020-05" db="EMBL/GenBank/DDBJ databases">
        <title>Phylogenomic resolution of chytrid fungi.</title>
        <authorList>
            <person name="Stajich J.E."/>
            <person name="Amses K."/>
            <person name="Simmons R."/>
            <person name="Seto K."/>
            <person name="Myers J."/>
            <person name="Bonds A."/>
            <person name="Quandt C.A."/>
            <person name="Barry K."/>
            <person name="Liu P."/>
            <person name="Grigoriev I."/>
            <person name="Longcore J.E."/>
            <person name="James T.Y."/>
        </authorList>
    </citation>
    <scope>NUCLEOTIDE SEQUENCE</scope>
    <source>
        <strain evidence="2">JEL0318</strain>
    </source>
</reference>
<feature type="compositionally biased region" description="Low complexity" evidence="1">
    <location>
        <begin position="89"/>
        <end position="98"/>
    </location>
</feature>
<comment type="caution">
    <text evidence="2">The sequence shown here is derived from an EMBL/GenBank/DDBJ whole genome shotgun (WGS) entry which is preliminary data.</text>
</comment>
<dbReference type="EMBL" id="JADGJD010002028">
    <property type="protein sequence ID" value="KAJ3035613.1"/>
    <property type="molecule type" value="Genomic_DNA"/>
</dbReference>
<dbReference type="InterPro" id="IPR006616">
    <property type="entry name" value="DM9_repeat"/>
</dbReference>
<organism evidence="2 3">
    <name type="scientific">Rhizophlyctis rosea</name>
    <dbReference type="NCBI Taxonomy" id="64517"/>
    <lineage>
        <taxon>Eukaryota</taxon>
        <taxon>Fungi</taxon>
        <taxon>Fungi incertae sedis</taxon>
        <taxon>Chytridiomycota</taxon>
        <taxon>Chytridiomycota incertae sedis</taxon>
        <taxon>Chytridiomycetes</taxon>
        <taxon>Rhizophlyctidales</taxon>
        <taxon>Rhizophlyctidaceae</taxon>
        <taxon>Rhizophlyctis</taxon>
    </lineage>
</organism>
<sequence length="327" mass="35356">PHPQASQPAPAQQQQQHAPAAPQQQQAAAVPQPAAEPQTLDPAVAQAISEAVKQAVAAGQLQPVQTEKKEESGAEEKKPVEEKKEEKPAAVAVPAPVAKAEEKKEEQKEEEEKKEEPAPAPAPAPASVQEGQDEGGYKEWNEENWLAEAGRRKERFAKMVQDGEKLPPVSWVLTEGNNIPQGALIGGQEKDGRQLYIERPHQLPLLSTTARAFQDRGIHIGKTASHLDGARIPYGGKEVTKEKYEVLCGFDAAVKWVDGKKQVQLAEGVRAVEAGREEHGAPLYIAQGEYHGSVVPGKCGPQLDAGAMIPYGGDEVTCKKYRYLVYG</sequence>
<dbReference type="SMART" id="SM00696">
    <property type="entry name" value="DM9"/>
    <property type="match status" value="2"/>
</dbReference>
<dbReference type="Proteomes" id="UP001212841">
    <property type="component" value="Unassembled WGS sequence"/>
</dbReference>
<feature type="compositionally biased region" description="Low complexity" evidence="1">
    <location>
        <begin position="1"/>
        <end position="38"/>
    </location>
</feature>
<dbReference type="AlphaFoldDB" id="A0AAD5X089"/>
<dbReference type="Pfam" id="PF11901">
    <property type="entry name" value="DM9"/>
    <property type="match status" value="1"/>
</dbReference>
<feature type="region of interest" description="Disordered" evidence="1">
    <location>
        <begin position="1"/>
        <end position="138"/>
    </location>
</feature>
<feature type="compositionally biased region" description="Basic and acidic residues" evidence="1">
    <location>
        <begin position="99"/>
        <end position="117"/>
    </location>
</feature>
<proteinExistence type="predicted"/>
<dbReference type="PANTHER" id="PTHR31649">
    <property type="entry name" value="AGAP009604-PA"/>
    <property type="match status" value="1"/>
</dbReference>
<dbReference type="PANTHER" id="PTHR31649:SF1">
    <property type="entry name" value="FARNESOIC ACID O-METHYL TRANSFERASE DOMAIN-CONTAINING PROTEIN"/>
    <property type="match status" value="1"/>
</dbReference>
<gene>
    <name evidence="2" type="ORF">HK097_004160</name>
</gene>
<evidence type="ECO:0000256" key="1">
    <source>
        <dbReference type="SAM" id="MobiDB-lite"/>
    </source>
</evidence>
<protein>
    <submittedName>
        <fullName evidence="2">Uncharacterized protein</fullName>
    </submittedName>
</protein>
<feature type="non-terminal residue" evidence="2">
    <location>
        <position position="1"/>
    </location>
</feature>